<dbReference type="GO" id="GO:0000278">
    <property type="term" value="P:mitotic cell cycle"/>
    <property type="evidence" value="ECO:0007669"/>
    <property type="project" value="TreeGrafter"/>
</dbReference>
<organism evidence="2 3">
    <name type="scientific">Piaya cayana</name>
    <name type="common">Common squirrel cuckoo</name>
    <dbReference type="NCBI Taxonomy" id="33601"/>
    <lineage>
        <taxon>Eukaryota</taxon>
        <taxon>Metazoa</taxon>
        <taxon>Chordata</taxon>
        <taxon>Craniata</taxon>
        <taxon>Vertebrata</taxon>
        <taxon>Euteleostomi</taxon>
        <taxon>Archelosauria</taxon>
        <taxon>Archosauria</taxon>
        <taxon>Dinosauria</taxon>
        <taxon>Saurischia</taxon>
        <taxon>Theropoda</taxon>
        <taxon>Coelurosauria</taxon>
        <taxon>Aves</taxon>
        <taxon>Neognathae</taxon>
        <taxon>Neoaves</taxon>
        <taxon>Otidimorphae</taxon>
        <taxon>Cuculiformes</taxon>
        <taxon>Coccyzidae</taxon>
        <taxon>Piaya</taxon>
    </lineage>
</organism>
<dbReference type="Pfam" id="PF10481">
    <property type="entry name" value="CENP-F_N"/>
    <property type="match status" value="1"/>
</dbReference>
<feature type="non-terminal residue" evidence="2">
    <location>
        <position position="108"/>
    </location>
</feature>
<dbReference type="GO" id="GO:0000775">
    <property type="term" value="C:chromosome, centromeric region"/>
    <property type="evidence" value="ECO:0007669"/>
    <property type="project" value="InterPro"/>
</dbReference>
<dbReference type="OrthoDB" id="10255522at2759"/>
<dbReference type="Proteomes" id="UP000653271">
    <property type="component" value="Unassembled WGS sequence"/>
</dbReference>
<dbReference type="PANTHER" id="PTHR18874:SF10">
    <property type="entry name" value="CENTROMERE PROTEIN F"/>
    <property type="match status" value="1"/>
</dbReference>
<evidence type="ECO:0000313" key="3">
    <source>
        <dbReference type="Proteomes" id="UP000653271"/>
    </source>
</evidence>
<gene>
    <name evidence="2" type="primary">Cenpf_1</name>
    <name evidence="2" type="ORF">PIACAY_R13804</name>
</gene>
<accession>A0A850XME3</accession>
<evidence type="ECO:0000313" key="2">
    <source>
        <dbReference type="EMBL" id="NWH79049.1"/>
    </source>
</evidence>
<dbReference type="GO" id="GO:0051310">
    <property type="term" value="P:metaphase chromosome alignment"/>
    <property type="evidence" value="ECO:0007669"/>
    <property type="project" value="TreeGrafter"/>
</dbReference>
<keyword evidence="3" id="KW-1185">Reference proteome</keyword>
<comment type="caution">
    <text evidence="2">The sequence shown here is derived from an EMBL/GenBank/DDBJ whole genome shotgun (WGS) entry which is preliminary data.</text>
</comment>
<dbReference type="PANTHER" id="PTHR18874">
    <property type="entry name" value="CMF/LEK/CENP CELL DIVISION-RELATED"/>
    <property type="match status" value="1"/>
</dbReference>
<dbReference type="AlphaFoldDB" id="A0A850XME3"/>
<dbReference type="GO" id="GO:0010389">
    <property type="term" value="P:regulation of G2/M transition of mitotic cell cycle"/>
    <property type="evidence" value="ECO:0007669"/>
    <property type="project" value="TreeGrafter"/>
</dbReference>
<proteinExistence type="predicted"/>
<dbReference type="GO" id="GO:0008017">
    <property type="term" value="F:microtubule binding"/>
    <property type="evidence" value="ECO:0007669"/>
    <property type="project" value="InterPro"/>
</dbReference>
<dbReference type="InterPro" id="IPR043513">
    <property type="entry name" value="Cenp-F"/>
</dbReference>
<dbReference type="EMBL" id="WAAB01018746">
    <property type="protein sequence ID" value="NWH79049.1"/>
    <property type="molecule type" value="Genomic_DNA"/>
</dbReference>
<evidence type="ECO:0000259" key="1">
    <source>
        <dbReference type="Pfam" id="PF10481"/>
    </source>
</evidence>
<dbReference type="InterPro" id="IPR018463">
    <property type="entry name" value="Centromere_CenpF_N"/>
</dbReference>
<reference evidence="2" key="1">
    <citation type="submission" date="2019-09" db="EMBL/GenBank/DDBJ databases">
        <title>Bird 10,000 Genomes (B10K) Project - Family phase.</title>
        <authorList>
            <person name="Zhang G."/>
        </authorList>
    </citation>
    <scope>NUCLEOTIDE SEQUENCE</scope>
    <source>
        <strain evidence="2">B10K-DU-008-47</strain>
        <tissue evidence="2">Mixed tissue sample</tissue>
    </source>
</reference>
<protein>
    <submittedName>
        <fullName evidence="2">CENPF protein</fullName>
    </submittedName>
</protein>
<feature type="non-terminal residue" evidence="2">
    <location>
        <position position="1"/>
    </location>
</feature>
<sequence>MSCAVEEWKEGPFSRVLQNIHELENQVVTFKRVCHIKQLQLRSLGAALQNRGRRLKNQGSMDLCDSLEIAKQKTSHDLQLKEPQVSIQSGQLNFSKKDIKRLEQELKR</sequence>
<feature type="domain" description="Centromere protein Cenp-F N-terminal" evidence="1">
    <location>
        <begin position="1"/>
        <end position="108"/>
    </location>
</feature>
<dbReference type="GO" id="GO:0000922">
    <property type="term" value="C:spindle pole"/>
    <property type="evidence" value="ECO:0007669"/>
    <property type="project" value="TreeGrafter"/>
</dbReference>
<dbReference type="GO" id="GO:0005634">
    <property type="term" value="C:nucleus"/>
    <property type="evidence" value="ECO:0007669"/>
    <property type="project" value="TreeGrafter"/>
</dbReference>
<dbReference type="GO" id="GO:0070840">
    <property type="term" value="F:dynein complex binding"/>
    <property type="evidence" value="ECO:0007669"/>
    <property type="project" value="TreeGrafter"/>
</dbReference>
<name>A0A850XME3_PIACA</name>